<keyword evidence="9" id="KW-1185">Reference proteome</keyword>
<dbReference type="SMART" id="SM00220">
    <property type="entry name" value="S_TKc"/>
    <property type="match status" value="1"/>
</dbReference>
<dbReference type="PROSITE" id="PS00108">
    <property type="entry name" value="PROTEIN_KINASE_ST"/>
    <property type="match status" value="1"/>
</dbReference>
<evidence type="ECO:0000313" key="9">
    <source>
        <dbReference type="Proteomes" id="UP001303046"/>
    </source>
</evidence>
<feature type="transmembrane region" description="Helical" evidence="6">
    <location>
        <begin position="530"/>
        <end position="550"/>
    </location>
</feature>
<reference evidence="8 9" key="1">
    <citation type="submission" date="2023-08" db="EMBL/GenBank/DDBJ databases">
        <title>A Necator americanus chromosomal reference genome.</title>
        <authorList>
            <person name="Ilik V."/>
            <person name="Petrzelkova K.J."/>
            <person name="Pardy F."/>
            <person name="Fuh T."/>
            <person name="Niatou-Singa F.S."/>
            <person name="Gouil Q."/>
            <person name="Baker L."/>
            <person name="Ritchie M.E."/>
            <person name="Jex A.R."/>
            <person name="Gazzola D."/>
            <person name="Li H."/>
            <person name="Toshio Fujiwara R."/>
            <person name="Zhan B."/>
            <person name="Aroian R.V."/>
            <person name="Pafco B."/>
            <person name="Schwarz E.M."/>
        </authorList>
    </citation>
    <scope>NUCLEOTIDE SEQUENCE [LARGE SCALE GENOMIC DNA]</scope>
    <source>
        <strain evidence="8 9">Aroian</strain>
        <tissue evidence="8">Whole animal</tissue>
    </source>
</reference>
<feature type="compositionally biased region" description="Basic and acidic residues" evidence="5">
    <location>
        <begin position="68"/>
        <end position="88"/>
    </location>
</feature>
<sequence length="629" mass="70451">MLPARTQLPNAIPEDSEESGDDELPPMRAPPTRALRRLSASIPVRKHSPFITGRASTSAENGLDEAESSWRGKEREQSFRSMEKHLEPLDEESNESGDRKRGDVVSPTRSRTTSNSTHEFSSPKLPDTVVANMIKLSVLSEGRSRFGVVSKFINKATMANYAVVEWKISAMDEKSRKEVISQLEFYSTLRHRRIGSLYGYHVNDERLLIFRTFLPTGAVADQLKVGPLPESVAERYFRQLLEALEFLHDRNVIHGDIKTSNLLVTLSGDIQVTDISLPHAPKPDKHKRRTLLHCAPEMFETRDSWDNITAAADIWAAGCVLVTMVTRYAPFQDLFLSFSTQDLHEKLLECNRKGSPSRLSYTSRTLIPTSSKELADMVDATFVWDPENRPKAAQLLERFFPSGKSRKTSRMSQSSSGVRKSIKRGTAEHQDLYNDGPTVLPTDDAQKTLLERLYKSAERQADVEEKPLLFCMKWFGSRILIFLLLLLKWVAMVLLAALSLGFVTGSVFLAVYVIYSGIGVVCQCQLNEGFIVLIALILLPIIILLTTLCVNNSCEKYKQAQEDGSLEKCRYVYPRPEDDIILCGIIVVDGKKEERKFSVRRKLAGVENDPTAAANLPKGAFVRGVAGIA</sequence>
<dbReference type="EMBL" id="JAVFWL010000004">
    <property type="protein sequence ID" value="KAK6752516.1"/>
    <property type="molecule type" value="Genomic_DNA"/>
</dbReference>
<dbReference type="Gene3D" id="3.30.200.20">
    <property type="entry name" value="Phosphorylase Kinase, domain 1"/>
    <property type="match status" value="1"/>
</dbReference>
<feature type="transmembrane region" description="Helical" evidence="6">
    <location>
        <begin position="467"/>
        <end position="487"/>
    </location>
</feature>
<evidence type="ECO:0000256" key="5">
    <source>
        <dbReference type="SAM" id="MobiDB-lite"/>
    </source>
</evidence>
<dbReference type="Gene3D" id="1.10.510.10">
    <property type="entry name" value="Transferase(Phosphotransferase) domain 1"/>
    <property type="match status" value="1"/>
</dbReference>
<accession>A0ABR1DSP7</accession>
<evidence type="ECO:0000256" key="3">
    <source>
        <dbReference type="ARBA" id="ARBA00022777"/>
    </source>
</evidence>
<feature type="compositionally biased region" description="Low complexity" evidence="5">
    <location>
        <begin position="106"/>
        <end position="117"/>
    </location>
</feature>
<dbReference type="InterPro" id="IPR000719">
    <property type="entry name" value="Prot_kinase_dom"/>
</dbReference>
<name>A0ABR1DSP7_NECAM</name>
<keyword evidence="2" id="KW-0547">Nucleotide-binding</keyword>
<feature type="domain" description="Protein kinase" evidence="7">
    <location>
        <begin position="135"/>
        <end position="400"/>
    </location>
</feature>
<feature type="transmembrane region" description="Helical" evidence="6">
    <location>
        <begin position="494"/>
        <end position="518"/>
    </location>
</feature>
<protein>
    <recommendedName>
        <fullName evidence="7">Protein kinase domain-containing protein</fullName>
    </recommendedName>
</protein>
<dbReference type="PANTHER" id="PTHR48016:SF56">
    <property type="entry name" value="MAPKK KINASE"/>
    <property type="match status" value="1"/>
</dbReference>
<feature type="region of interest" description="Disordered" evidence="5">
    <location>
        <begin position="1"/>
        <end position="124"/>
    </location>
</feature>
<keyword evidence="4" id="KW-0067">ATP-binding</keyword>
<evidence type="ECO:0000256" key="4">
    <source>
        <dbReference type="ARBA" id="ARBA00022840"/>
    </source>
</evidence>
<dbReference type="PANTHER" id="PTHR48016">
    <property type="entry name" value="MAP KINASE KINASE KINASE SSK2-RELATED-RELATED"/>
    <property type="match status" value="1"/>
</dbReference>
<dbReference type="PROSITE" id="PS50011">
    <property type="entry name" value="PROTEIN_KINASE_DOM"/>
    <property type="match status" value="1"/>
</dbReference>
<dbReference type="SUPFAM" id="SSF56112">
    <property type="entry name" value="Protein kinase-like (PK-like)"/>
    <property type="match status" value="1"/>
</dbReference>
<feature type="compositionally biased region" description="Acidic residues" evidence="5">
    <location>
        <begin position="14"/>
        <end position="24"/>
    </location>
</feature>
<feature type="region of interest" description="Disordered" evidence="5">
    <location>
        <begin position="404"/>
        <end position="424"/>
    </location>
</feature>
<dbReference type="Proteomes" id="UP001303046">
    <property type="component" value="Unassembled WGS sequence"/>
</dbReference>
<evidence type="ECO:0000313" key="8">
    <source>
        <dbReference type="EMBL" id="KAK6752516.1"/>
    </source>
</evidence>
<comment type="caution">
    <text evidence="8">The sequence shown here is derived from an EMBL/GenBank/DDBJ whole genome shotgun (WGS) entry which is preliminary data.</text>
</comment>
<evidence type="ECO:0000256" key="2">
    <source>
        <dbReference type="ARBA" id="ARBA00022741"/>
    </source>
</evidence>
<evidence type="ECO:0000259" key="7">
    <source>
        <dbReference type="PROSITE" id="PS50011"/>
    </source>
</evidence>
<dbReference type="InterPro" id="IPR011009">
    <property type="entry name" value="Kinase-like_dom_sf"/>
</dbReference>
<organism evidence="8 9">
    <name type="scientific">Necator americanus</name>
    <name type="common">Human hookworm</name>
    <dbReference type="NCBI Taxonomy" id="51031"/>
    <lineage>
        <taxon>Eukaryota</taxon>
        <taxon>Metazoa</taxon>
        <taxon>Ecdysozoa</taxon>
        <taxon>Nematoda</taxon>
        <taxon>Chromadorea</taxon>
        <taxon>Rhabditida</taxon>
        <taxon>Rhabditina</taxon>
        <taxon>Rhabditomorpha</taxon>
        <taxon>Strongyloidea</taxon>
        <taxon>Ancylostomatidae</taxon>
        <taxon>Bunostominae</taxon>
        <taxon>Necator</taxon>
    </lineage>
</organism>
<dbReference type="InterPro" id="IPR050538">
    <property type="entry name" value="MAP_kinase_kinase_kinase"/>
</dbReference>
<keyword evidence="6" id="KW-1133">Transmembrane helix</keyword>
<keyword evidence="6" id="KW-0812">Transmembrane</keyword>
<dbReference type="Pfam" id="PF00069">
    <property type="entry name" value="Pkinase"/>
    <property type="match status" value="1"/>
</dbReference>
<evidence type="ECO:0000256" key="6">
    <source>
        <dbReference type="SAM" id="Phobius"/>
    </source>
</evidence>
<proteinExistence type="predicted"/>
<gene>
    <name evidence="8" type="primary">Necator_chrIV.g17048</name>
    <name evidence="8" type="ORF">RB195_003750</name>
</gene>
<evidence type="ECO:0000256" key="1">
    <source>
        <dbReference type="ARBA" id="ARBA00022679"/>
    </source>
</evidence>
<keyword evidence="3" id="KW-0418">Kinase</keyword>
<keyword evidence="6" id="KW-0472">Membrane</keyword>
<keyword evidence="1" id="KW-0808">Transferase</keyword>
<dbReference type="InterPro" id="IPR008271">
    <property type="entry name" value="Ser/Thr_kinase_AS"/>
</dbReference>